<dbReference type="SUPFAM" id="SSF103473">
    <property type="entry name" value="MFS general substrate transporter"/>
    <property type="match status" value="1"/>
</dbReference>
<comment type="caution">
    <text evidence="7">The sequence shown here is derived from an EMBL/GenBank/DDBJ whole genome shotgun (WGS) entry which is preliminary data.</text>
</comment>
<evidence type="ECO:0000256" key="5">
    <source>
        <dbReference type="SAM" id="Phobius"/>
    </source>
</evidence>
<feature type="transmembrane region" description="Helical" evidence="5">
    <location>
        <begin position="326"/>
        <end position="349"/>
    </location>
</feature>
<evidence type="ECO:0000256" key="1">
    <source>
        <dbReference type="ARBA" id="ARBA00004651"/>
    </source>
</evidence>
<dbReference type="AlphaFoldDB" id="A0A6N8IEQ5"/>
<gene>
    <name evidence="7" type="ORF">GO738_02745</name>
</gene>
<evidence type="ECO:0000256" key="4">
    <source>
        <dbReference type="ARBA" id="ARBA00023136"/>
    </source>
</evidence>
<feature type="transmembrane region" description="Helical" evidence="5">
    <location>
        <begin position="303"/>
        <end position="320"/>
    </location>
</feature>
<feature type="domain" description="Major facilitator superfamily (MFS) profile" evidence="6">
    <location>
        <begin position="19"/>
        <end position="419"/>
    </location>
</feature>
<dbReference type="GO" id="GO:0022857">
    <property type="term" value="F:transmembrane transporter activity"/>
    <property type="evidence" value="ECO:0007669"/>
    <property type="project" value="InterPro"/>
</dbReference>
<keyword evidence="8" id="KW-1185">Reference proteome</keyword>
<accession>A0A6N8IEQ5</accession>
<dbReference type="InterPro" id="IPR020846">
    <property type="entry name" value="MFS_dom"/>
</dbReference>
<feature type="transmembrane region" description="Helical" evidence="5">
    <location>
        <begin position="147"/>
        <end position="171"/>
    </location>
</feature>
<feature type="transmembrane region" description="Helical" evidence="5">
    <location>
        <begin position="17"/>
        <end position="38"/>
    </location>
</feature>
<dbReference type="Gene3D" id="1.20.1250.20">
    <property type="entry name" value="MFS general substrate transporter like domains"/>
    <property type="match status" value="2"/>
</dbReference>
<dbReference type="Proteomes" id="UP000468327">
    <property type="component" value="Unassembled WGS sequence"/>
</dbReference>
<keyword evidence="3 5" id="KW-1133">Transmembrane helix</keyword>
<dbReference type="Pfam" id="PF07690">
    <property type="entry name" value="MFS_1"/>
    <property type="match status" value="1"/>
</dbReference>
<keyword evidence="2 5" id="KW-0812">Transmembrane</keyword>
<sequence length="425" mass="45692">MSEQIKDRENLKPGDKWAWLTVVGLGFLMGAGLQQILANSGNFIPFICQELQCDPGQLTLWITCYAVFMALSQLYVGRLWPKVNTKLLLLVSFLVSIVALALMGTYTEVWQFWVSGAFIGLSGGVYFMVAAPILVTNWFAKKTGLALGVAGIIGGVLAAILSPIDAAIVAAVGWRTAYFIVAAISCVMALPFILFVFVYDPAKKGMRPVGWEPGMEDITAGADDASGVPANKALVTVPFICLFLVGGIFALYGGFQNLWGYAAVDWGFDALFASTMISATSLFMLLGPVIGIIIDKIGPWKTTYGVMAVQLLASFGLLFFHSSEAAVLVLVFLFAFQGAVVGTLMPLLVRETFGAKDYTKILSYIQIGIGLIGGFSAPVVSFFYTSYGTFDAPMWFAVGIAVVSIVLTVVAMLAKPAMKKAKWQE</sequence>
<comment type="subcellular location">
    <subcellularLocation>
        <location evidence="1">Cell membrane</location>
        <topology evidence="1">Multi-pass membrane protein</topology>
    </subcellularLocation>
</comment>
<keyword evidence="4 5" id="KW-0472">Membrane</keyword>
<evidence type="ECO:0000313" key="7">
    <source>
        <dbReference type="EMBL" id="MVN14278.1"/>
    </source>
</evidence>
<evidence type="ECO:0000313" key="8">
    <source>
        <dbReference type="Proteomes" id="UP000468327"/>
    </source>
</evidence>
<dbReference type="InterPro" id="IPR011701">
    <property type="entry name" value="MFS"/>
</dbReference>
<feature type="transmembrane region" description="Helical" evidence="5">
    <location>
        <begin position="112"/>
        <end position="135"/>
    </location>
</feature>
<feature type="transmembrane region" description="Helical" evidence="5">
    <location>
        <begin position="361"/>
        <end position="383"/>
    </location>
</feature>
<feature type="transmembrane region" description="Helical" evidence="5">
    <location>
        <begin position="233"/>
        <end position="252"/>
    </location>
</feature>
<feature type="transmembrane region" description="Helical" evidence="5">
    <location>
        <begin position="88"/>
        <end position="106"/>
    </location>
</feature>
<evidence type="ECO:0000259" key="6">
    <source>
        <dbReference type="PROSITE" id="PS50850"/>
    </source>
</evidence>
<feature type="transmembrane region" description="Helical" evidence="5">
    <location>
        <begin position="177"/>
        <end position="199"/>
    </location>
</feature>
<feature type="transmembrane region" description="Helical" evidence="5">
    <location>
        <begin position="272"/>
        <end position="294"/>
    </location>
</feature>
<dbReference type="PANTHER" id="PTHR11360">
    <property type="entry name" value="MONOCARBOXYLATE TRANSPORTER"/>
    <property type="match status" value="1"/>
</dbReference>
<evidence type="ECO:0000256" key="2">
    <source>
        <dbReference type="ARBA" id="ARBA00022692"/>
    </source>
</evidence>
<dbReference type="GO" id="GO:0005886">
    <property type="term" value="C:plasma membrane"/>
    <property type="evidence" value="ECO:0007669"/>
    <property type="project" value="UniProtKB-SubCell"/>
</dbReference>
<dbReference type="PROSITE" id="PS50850">
    <property type="entry name" value="MFS"/>
    <property type="match status" value="1"/>
</dbReference>
<dbReference type="GeneID" id="97353424"/>
<reference evidence="7 8" key="1">
    <citation type="submission" date="2019-11" db="EMBL/GenBank/DDBJ databases">
        <title>Whole genome shotgun sequencing (WGS) data from Adlercreutzia equolifaciens ResAG-91, Eggerthella lenta MRI-F36, MRI-F37, MRI-F40, ResAG-49, ResAG-88, ResAG-121, ResAG-145, and Gordonibacter sp. ResAG-5, ResAG-26, ResAG-43, ResAG-50, ResAG-59.</title>
        <authorList>
            <person name="Stoll D.A."/>
            <person name="Danylec N."/>
            <person name="Franz C.M.A.P."/>
            <person name="Huch M."/>
        </authorList>
    </citation>
    <scope>NUCLEOTIDE SEQUENCE [LARGE SCALE GENOMIC DNA]</scope>
    <source>
        <strain evidence="7 8">ResAG-59</strain>
    </source>
</reference>
<dbReference type="InterPro" id="IPR036259">
    <property type="entry name" value="MFS_trans_sf"/>
</dbReference>
<dbReference type="InterPro" id="IPR050327">
    <property type="entry name" value="Proton-linked_MCT"/>
</dbReference>
<proteinExistence type="predicted"/>
<dbReference type="RefSeq" id="WP_157004766.1">
    <property type="nucleotide sequence ID" value="NZ_BAABZN010000001.1"/>
</dbReference>
<feature type="transmembrane region" description="Helical" evidence="5">
    <location>
        <begin position="58"/>
        <end position="76"/>
    </location>
</feature>
<name>A0A6N8IEQ5_9ACTN</name>
<feature type="transmembrane region" description="Helical" evidence="5">
    <location>
        <begin position="395"/>
        <end position="414"/>
    </location>
</feature>
<protein>
    <submittedName>
        <fullName evidence="7">MFS transporter</fullName>
    </submittedName>
</protein>
<dbReference type="PANTHER" id="PTHR11360:SF284">
    <property type="entry name" value="EG:103B4.3 PROTEIN-RELATED"/>
    <property type="match status" value="1"/>
</dbReference>
<dbReference type="EMBL" id="WPOC01000003">
    <property type="protein sequence ID" value="MVN14278.1"/>
    <property type="molecule type" value="Genomic_DNA"/>
</dbReference>
<organism evidence="7 8">
    <name type="scientific">Gordonibacter urolithinfaciens</name>
    <dbReference type="NCBI Taxonomy" id="1335613"/>
    <lineage>
        <taxon>Bacteria</taxon>
        <taxon>Bacillati</taxon>
        <taxon>Actinomycetota</taxon>
        <taxon>Coriobacteriia</taxon>
        <taxon>Eggerthellales</taxon>
        <taxon>Eggerthellaceae</taxon>
        <taxon>Gordonibacter</taxon>
    </lineage>
</organism>
<evidence type="ECO:0000256" key="3">
    <source>
        <dbReference type="ARBA" id="ARBA00022989"/>
    </source>
</evidence>